<gene>
    <name evidence="9" type="ORF">SAMN06265219_105194</name>
</gene>
<dbReference type="PROSITE" id="PS51257">
    <property type="entry name" value="PROKAR_LIPOPROTEIN"/>
    <property type="match status" value="1"/>
</dbReference>
<evidence type="ECO:0000256" key="7">
    <source>
        <dbReference type="PIRSR" id="PIRSR600246-3"/>
    </source>
</evidence>
<dbReference type="GO" id="GO:0008233">
    <property type="term" value="F:peptidase activity"/>
    <property type="evidence" value="ECO:0007669"/>
    <property type="project" value="UniProtKB-KW"/>
</dbReference>
<evidence type="ECO:0000256" key="4">
    <source>
        <dbReference type="ARBA" id="ARBA00069124"/>
    </source>
</evidence>
<protein>
    <recommendedName>
        <fullName evidence="4">Isoaspartyl peptidase</fullName>
    </recommendedName>
</protein>
<dbReference type="FunFam" id="3.60.20.30:FF:000001">
    <property type="entry name" value="Isoaspartyl peptidase/L-asparaginase"/>
    <property type="match status" value="1"/>
</dbReference>
<dbReference type="InterPro" id="IPR029055">
    <property type="entry name" value="Ntn_hydrolases_N"/>
</dbReference>
<dbReference type="SUPFAM" id="SSF56235">
    <property type="entry name" value="N-terminal nucleophile aminohydrolases (Ntn hydrolases)"/>
    <property type="match status" value="1"/>
</dbReference>
<dbReference type="PANTHER" id="PTHR10188">
    <property type="entry name" value="L-ASPARAGINASE"/>
    <property type="match status" value="1"/>
</dbReference>
<name>A0A521CID8_9BACT</name>
<evidence type="ECO:0000256" key="3">
    <source>
        <dbReference type="ARBA" id="ARBA00022813"/>
    </source>
</evidence>
<keyword evidence="3" id="KW-0068">Autocatalytic cleavage</keyword>
<dbReference type="Gene3D" id="3.60.20.30">
    <property type="entry name" value="(Glycosyl)asparaginase"/>
    <property type="match status" value="1"/>
</dbReference>
<feature type="active site" description="Nucleophile" evidence="5">
    <location>
        <position position="214"/>
    </location>
</feature>
<reference evidence="9 10" key="1">
    <citation type="submission" date="2017-05" db="EMBL/GenBank/DDBJ databases">
        <authorList>
            <person name="Varghese N."/>
            <person name="Submissions S."/>
        </authorList>
    </citation>
    <scope>NUCLEOTIDE SEQUENCE [LARGE SCALE GENOMIC DNA]</scope>
    <source>
        <strain evidence="9 10">DSM 21985</strain>
    </source>
</reference>
<evidence type="ECO:0000313" key="9">
    <source>
        <dbReference type="EMBL" id="SMO59216.1"/>
    </source>
</evidence>
<dbReference type="EMBL" id="FXTP01000005">
    <property type="protein sequence ID" value="SMO59216.1"/>
    <property type="molecule type" value="Genomic_DNA"/>
</dbReference>
<feature type="site" description="Cleavage; by autolysis" evidence="7">
    <location>
        <begin position="213"/>
        <end position="214"/>
    </location>
</feature>
<evidence type="ECO:0000313" key="10">
    <source>
        <dbReference type="Proteomes" id="UP000317557"/>
    </source>
</evidence>
<dbReference type="InterPro" id="IPR000246">
    <property type="entry name" value="Peptidase_T2"/>
</dbReference>
<keyword evidence="1" id="KW-0645">Protease</keyword>
<keyword evidence="2" id="KW-0378">Hydrolase</keyword>
<dbReference type="GO" id="GO:0016811">
    <property type="term" value="F:hydrolase activity, acting on carbon-nitrogen (but not peptide) bonds, in linear amides"/>
    <property type="evidence" value="ECO:0007669"/>
    <property type="project" value="UniProtKB-ARBA"/>
</dbReference>
<dbReference type="CDD" id="cd04701">
    <property type="entry name" value="Asparaginase_2"/>
    <property type="match status" value="1"/>
</dbReference>
<feature type="binding site" evidence="6">
    <location>
        <begin position="242"/>
        <end position="245"/>
    </location>
    <ligand>
        <name>substrate</name>
    </ligand>
</feature>
<dbReference type="RefSeq" id="WP_142454011.1">
    <property type="nucleotide sequence ID" value="NZ_FXTP01000005.1"/>
</dbReference>
<evidence type="ECO:0000256" key="6">
    <source>
        <dbReference type="PIRSR" id="PIRSR600246-2"/>
    </source>
</evidence>
<keyword evidence="8" id="KW-0732">Signal</keyword>
<evidence type="ECO:0000256" key="2">
    <source>
        <dbReference type="ARBA" id="ARBA00022801"/>
    </source>
</evidence>
<accession>A0A521CID8</accession>
<dbReference type="Pfam" id="PF01112">
    <property type="entry name" value="Asparaginase_2"/>
    <property type="match status" value="1"/>
</dbReference>
<evidence type="ECO:0000256" key="5">
    <source>
        <dbReference type="PIRSR" id="PIRSR600246-1"/>
    </source>
</evidence>
<feature type="binding site" evidence="6">
    <location>
        <begin position="264"/>
        <end position="267"/>
    </location>
    <ligand>
        <name>substrate</name>
    </ligand>
</feature>
<feature type="chain" id="PRO_5022021832" description="Isoaspartyl peptidase" evidence="8">
    <location>
        <begin position="23"/>
        <end position="344"/>
    </location>
</feature>
<keyword evidence="10" id="KW-1185">Reference proteome</keyword>
<dbReference type="Proteomes" id="UP000317557">
    <property type="component" value="Unassembled WGS sequence"/>
</dbReference>
<evidence type="ECO:0000256" key="8">
    <source>
        <dbReference type="SAM" id="SignalP"/>
    </source>
</evidence>
<feature type="signal peptide" evidence="8">
    <location>
        <begin position="1"/>
        <end position="22"/>
    </location>
</feature>
<organism evidence="9 10">
    <name type="scientific">Gracilimonas mengyeensis</name>
    <dbReference type="NCBI Taxonomy" id="1302730"/>
    <lineage>
        <taxon>Bacteria</taxon>
        <taxon>Pseudomonadati</taxon>
        <taxon>Balneolota</taxon>
        <taxon>Balneolia</taxon>
        <taxon>Balneolales</taxon>
        <taxon>Balneolaceae</taxon>
        <taxon>Gracilimonas</taxon>
    </lineage>
</organism>
<evidence type="ECO:0000256" key="1">
    <source>
        <dbReference type="ARBA" id="ARBA00022670"/>
    </source>
</evidence>
<sequence length="344" mass="37364">MRLRFIPLLPLLLLFVITGCQSEAGESENTSQPETKEWAIALHGGAGYVSKDMPEDRKQAYMESLEEALAIGSDILANGGSALDAIERTVNYLEDNELFNAGKGAVFTSEGKNELDAAIMDGSTLNAGAITGVTTVKNPISLARKVMTESKHVFFATDGAETFADQVDVERVDPSYFYTERRYQSLQRAQEQEKEESSNLLPETNEEKAWKYGTVGAVARDKDGNLAAATSTGGMTNKRYGRVGDVPIIGSGTYANDLVAVSATGWGEKIMLNVSAHTLAAYMEYKETSLQQSMDYLVDEVLEPGDAGFIAVDKYGNFSMKTNTGSMFRAATDSEGNKEIGIWE</sequence>
<dbReference type="OrthoDB" id="9780217at2"/>
<proteinExistence type="predicted"/>
<dbReference type="AlphaFoldDB" id="A0A521CID8"/>
<dbReference type="GO" id="GO:0006508">
    <property type="term" value="P:proteolysis"/>
    <property type="evidence" value="ECO:0007669"/>
    <property type="project" value="UniProtKB-KW"/>
</dbReference>
<dbReference type="PANTHER" id="PTHR10188:SF6">
    <property type="entry name" value="N(4)-(BETA-N-ACETYLGLUCOSAMINYL)-L-ASPARAGINASE"/>
    <property type="match status" value="1"/>
</dbReference>